<dbReference type="InterPro" id="IPR011009">
    <property type="entry name" value="Kinase-like_dom_sf"/>
</dbReference>
<dbReference type="SUPFAM" id="SSF56112">
    <property type="entry name" value="Protein kinase-like (PK-like)"/>
    <property type="match status" value="1"/>
</dbReference>
<accession>A0ABS9WBD8</accession>
<evidence type="ECO:0000313" key="3">
    <source>
        <dbReference type="Proteomes" id="UP001201985"/>
    </source>
</evidence>
<comment type="caution">
    <text evidence="2">The sequence shown here is derived from an EMBL/GenBank/DDBJ whole genome shotgun (WGS) entry which is preliminary data.</text>
</comment>
<sequence length="360" mass="39503">MTGSAAAADGVPVLVPVLENHRFDEAALTRYLAERLPGFAAGPPVVRQFQGGQSNPTFHLHTPDADYVLRKKPPGKLLPSAHAVEREFQVMRGLAGSEVPVPAARLLCEDAAVIGTPFFIMDHVPGRIFPDRVLRAAAPREREAVYADLARVLAALHRVDWRAAGLAEFARPGRYMDRQVQRWTRQWEAVQVEDMPAMDHTATWLAAHLPAEEEIALAHGDYRLGNVILHPQEPRIVAVLDWELATLGHPLADLAYACLTYHMAPGPSGLTGVLGSEAELAGIPTESGFVAAYCREAGRPVPPNLDVFIVFSMFRLASIVAGVWRRALDGNAADPRAIGYRERYRGMAERAWEIARRAGR</sequence>
<dbReference type="Gene3D" id="3.90.1200.10">
    <property type="match status" value="1"/>
</dbReference>
<dbReference type="Gene3D" id="3.30.200.20">
    <property type="entry name" value="Phosphorylase Kinase, domain 1"/>
    <property type="match status" value="1"/>
</dbReference>
<dbReference type="Proteomes" id="UP001201985">
    <property type="component" value="Unassembled WGS sequence"/>
</dbReference>
<dbReference type="PANTHER" id="PTHR47829:SF1">
    <property type="entry name" value="HAD FAMILY PHOSPHATASE"/>
    <property type="match status" value="1"/>
</dbReference>
<dbReference type="InterPro" id="IPR041726">
    <property type="entry name" value="ACAD10_11_N"/>
</dbReference>
<feature type="domain" description="Aminoglycoside phosphotransferase" evidence="1">
    <location>
        <begin position="46"/>
        <end position="269"/>
    </location>
</feature>
<dbReference type="InterPro" id="IPR002575">
    <property type="entry name" value="Aminoglycoside_PTrfase"/>
</dbReference>
<dbReference type="Pfam" id="PF01636">
    <property type="entry name" value="APH"/>
    <property type="match status" value="1"/>
</dbReference>
<organism evidence="2 3">
    <name type="scientific">Teichococcus vastitatis</name>
    <dbReference type="NCBI Taxonomy" id="2307076"/>
    <lineage>
        <taxon>Bacteria</taxon>
        <taxon>Pseudomonadati</taxon>
        <taxon>Pseudomonadota</taxon>
        <taxon>Alphaproteobacteria</taxon>
        <taxon>Acetobacterales</taxon>
        <taxon>Roseomonadaceae</taxon>
        <taxon>Roseomonas</taxon>
    </lineage>
</organism>
<gene>
    <name evidence="2" type="ORF">MON41_21325</name>
</gene>
<evidence type="ECO:0000313" key="2">
    <source>
        <dbReference type="EMBL" id="MCI0756205.1"/>
    </source>
</evidence>
<name>A0ABS9WBD8_9PROT</name>
<dbReference type="EMBL" id="JALBUU010000097">
    <property type="protein sequence ID" value="MCI0756205.1"/>
    <property type="molecule type" value="Genomic_DNA"/>
</dbReference>
<dbReference type="PANTHER" id="PTHR47829">
    <property type="entry name" value="HYDROLASE, PUTATIVE (AFU_ORTHOLOGUE AFUA_1G12880)-RELATED"/>
    <property type="match status" value="1"/>
</dbReference>
<protein>
    <submittedName>
        <fullName evidence="2">Phosphotransferase</fullName>
    </submittedName>
</protein>
<dbReference type="InterPro" id="IPR052898">
    <property type="entry name" value="ACAD10-like"/>
</dbReference>
<proteinExistence type="predicted"/>
<keyword evidence="3" id="KW-1185">Reference proteome</keyword>
<dbReference type="RefSeq" id="WP_241793826.1">
    <property type="nucleotide sequence ID" value="NZ_JALBUU010000097.1"/>
</dbReference>
<dbReference type="CDD" id="cd05154">
    <property type="entry name" value="ACAD10_11_N-like"/>
    <property type="match status" value="1"/>
</dbReference>
<evidence type="ECO:0000259" key="1">
    <source>
        <dbReference type="Pfam" id="PF01636"/>
    </source>
</evidence>
<reference evidence="2 3" key="1">
    <citation type="submission" date="2022-03" db="EMBL/GenBank/DDBJ databases">
        <title>Complete genome analysis of Roseomonas KG 17.1 : a prolific producer of plant growth promoters.</title>
        <authorList>
            <person name="Saadouli I."/>
            <person name="Najjari A."/>
            <person name="Mosbah A."/>
            <person name="Ouzari H.I."/>
        </authorList>
    </citation>
    <scope>NUCLEOTIDE SEQUENCE [LARGE SCALE GENOMIC DNA]</scope>
    <source>
        <strain evidence="2 3">KG17-1</strain>
    </source>
</reference>